<feature type="region of interest" description="Disordered" evidence="1">
    <location>
        <begin position="1"/>
        <end position="60"/>
    </location>
</feature>
<gene>
    <name evidence="2" type="ORF">ERS852411_04407</name>
</gene>
<evidence type="ECO:0000313" key="3">
    <source>
        <dbReference type="Proteomes" id="UP000095746"/>
    </source>
</evidence>
<organism evidence="2 3">
    <name type="scientific">Flavonifractor plautii</name>
    <name type="common">Fusobacterium plautii</name>
    <dbReference type="NCBI Taxonomy" id="292800"/>
    <lineage>
        <taxon>Bacteria</taxon>
        <taxon>Bacillati</taxon>
        <taxon>Bacillota</taxon>
        <taxon>Clostridia</taxon>
        <taxon>Eubacteriales</taxon>
        <taxon>Oscillospiraceae</taxon>
        <taxon>Flavonifractor</taxon>
    </lineage>
</organism>
<evidence type="ECO:0000313" key="2">
    <source>
        <dbReference type="EMBL" id="CUQ44086.1"/>
    </source>
</evidence>
<name>A0A174WER4_FLAPL</name>
<dbReference type="AlphaFoldDB" id="A0A174WER4"/>
<accession>A0A174WER4</accession>
<evidence type="ECO:0000256" key="1">
    <source>
        <dbReference type="SAM" id="MobiDB-lite"/>
    </source>
</evidence>
<feature type="compositionally biased region" description="Polar residues" evidence="1">
    <location>
        <begin position="50"/>
        <end position="60"/>
    </location>
</feature>
<feature type="compositionally biased region" description="Low complexity" evidence="1">
    <location>
        <begin position="1"/>
        <end position="40"/>
    </location>
</feature>
<reference evidence="2 3" key="1">
    <citation type="submission" date="2015-09" db="EMBL/GenBank/DDBJ databases">
        <authorList>
            <consortium name="Pathogen Informatics"/>
        </authorList>
    </citation>
    <scope>NUCLEOTIDE SEQUENCE [LARGE SCALE GENOMIC DNA]</scope>
    <source>
        <strain evidence="2 3">2789STDY5608854</strain>
    </source>
</reference>
<dbReference type="EMBL" id="CYZT01001159">
    <property type="protein sequence ID" value="CUQ44086.1"/>
    <property type="molecule type" value="Genomic_DNA"/>
</dbReference>
<dbReference type="Proteomes" id="UP000095746">
    <property type="component" value="Unassembled WGS sequence"/>
</dbReference>
<protein>
    <submittedName>
        <fullName evidence="2">Uncharacterized protein</fullName>
    </submittedName>
</protein>
<proteinExistence type="predicted"/>
<sequence length="60" mass="5946">MVSASARVAAAAKTSSVSMPSSSRSSRNSPRMSTSSPSSMAAPWIPARASTRSSGVSTAG</sequence>